<evidence type="ECO:0000313" key="4">
    <source>
        <dbReference type="EMBL" id="MBE6420529.1"/>
    </source>
</evidence>
<gene>
    <name evidence="4" type="primary">dacB</name>
    <name evidence="4" type="ORF">E7027_00020</name>
</gene>
<accession>A0A928DQU7</accession>
<evidence type="ECO:0000313" key="5">
    <source>
        <dbReference type="Proteomes" id="UP000725649"/>
    </source>
</evidence>
<comment type="similarity">
    <text evidence="1">Belongs to the peptidase S13 family.</text>
</comment>
<keyword evidence="4" id="KW-0121">Carboxypeptidase</keyword>
<dbReference type="PRINTS" id="PR00922">
    <property type="entry name" value="DADACBPTASE3"/>
</dbReference>
<dbReference type="InterPro" id="IPR000667">
    <property type="entry name" value="Peptidase_S13"/>
</dbReference>
<dbReference type="NCBIfam" id="TIGR00666">
    <property type="entry name" value="PBP4"/>
    <property type="match status" value="1"/>
</dbReference>
<keyword evidence="3" id="KW-0732">Signal</keyword>
<dbReference type="Gene3D" id="3.50.80.20">
    <property type="entry name" value="D-Ala-D-Ala carboxypeptidase C, peptidase S13"/>
    <property type="match status" value="1"/>
</dbReference>
<comment type="caution">
    <text evidence="4">The sequence shown here is derived from an EMBL/GenBank/DDBJ whole genome shotgun (WGS) entry which is preliminary data.</text>
</comment>
<name>A0A928DQU7_9BACT</name>
<keyword evidence="4" id="KW-0645">Protease</keyword>
<dbReference type="EMBL" id="SUVG01000001">
    <property type="protein sequence ID" value="MBE6420529.1"/>
    <property type="molecule type" value="Genomic_DNA"/>
</dbReference>
<dbReference type="GO" id="GO:0009002">
    <property type="term" value="F:serine-type D-Ala-D-Ala carboxypeptidase activity"/>
    <property type="evidence" value="ECO:0007669"/>
    <property type="project" value="UniProtKB-EC"/>
</dbReference>
<dbReference type="InterPro" id="IPR012338">
    <property type="entry name" value="Beta-lactam/transpept-like"/>
</dbReference>
<reference evidence="4" key="1">
    <citation type="submission" date="2019-04" db="EMBL/GenBank/DDBJ databases">
        <title>Evolution of Biomass-Degrading Anaerobic Consortia Revealed by Metagenomics.</title>
        <authorList>
            <person name="Peng X."/>
        </authorList>
    </citation>
    <scope>NUCLEOTIDE SEQUENCE</scope>
    <source>
        <strain evidence="4">SIG66</strain>
    </source>
</reference>
<dbReference type="GO" id="GO:0006508">
    <property type="term" value="P:proteolysis"/>
    <property type="evidence" value="ECO:0007669"/>
    <property type="project" value="InterPro"/>
</dbReference>
<evidence type="ECO:0000256" key="2">
    <source>
        <dbReference type="ARBA" id="ARBA00022801"/>
    </source>
</evidence>
<proteinExistence type="inferred from homology"/>
<sequence>MKKTLFFLFLFSPLFLQATDTASYVENRLKHPVLNGALWGGLAAYADNTQEPIFSVLADTRLTPASTLKLITTAAALETWGPHHRFETNLYATALPDSKGTLHGNLYIQGGGDPTLGSTRAVGGEKWEIVAKKWAQAVKKAGITRVEGDLVADISLFEGPSVSPKVNWENMGNYYAAPASPLCFNDNSFQIHFKPQPFANKPAEVSGTEPEIPGLTLTSFVTTDGKSKKDNAYAYGAPGQYEIKIFGTIPTNLFGFSIKGALPDAALFTLQALREALRAEGIAVGGKSLSTQTAPDYTVLHRLHTYYSPELKDIVWVVNRRSFNLYADMLLRNLAVYAGKKGSLQNGLNELNKFIEKNKLAGKNDTVLYDGSGLARDNLLTPRTLLNTLIFMTKSPHFSYYYDSLATPNDRGDLLLLRRFLKPLKKVETVRVKGGTIDSVKAAAGYVKDKNGNLVAFVFIANNLASKNEALLRIHEDIIKQLLLLEK</sequence>
<dbReference type="Proteomes" id="UP000725649">
    <property type="component" value="Unassembled WGS sequence"/>
</dbReference>
<keyword evidence="2 4" id="KW-0378">Hydrolase</keyword>
<dbReference type="PANTHER" id="PTHR30023">
    <property type="entry name" value="D-ALANYL-D-ALANINE CARBOXYPEPTIDASE"/>
    <property type="match status" value="1"/>
</dbReference>
<dbReference type="SUPFAM" id="SSF56601">
    <property type="entry name" value="beta-lactamase/transpeptidase-like"/>
    <property type="match status" value="1"/>
</dbReference>
<evidence type="ECO:0000256" key="3">
    <source>
        <dbReference type="SAM" id="SignalP"/>
    </source>
</evidence>
<feature type="signal peptide" evidence="3">
    <location>
        <begin position="1"/>
        <end position="18"/>
    </location>
</feature>
<dbReference type="AlphaFoldDB" id="A0A928DQU7"/>
<dbReference type="PANTHER" id="PTHR30023:SF0">
    <property type="entry name" value="PENICILLIN-SENSITIVE CARBOXYPEPTIDASE A"/>
    <property type="match status" value="1"/>
</dbReference>
<dbReference type="Gene3D" id="3.40.710.10">
    <property type="entry name" value="DD-peptidase/beta-lactamase superfamily"/>
    <property type="match status" value="1"/>
</dbReference>
<dbReference type="EC" id="3.4.16.4" evidence="4"/>
<dbReference type="GO" id="GO:0000270">
    <property type="term" value="P:peptidoglycan metabolic process"/>
    <property type="evidence" value="ECO:0007669"/>
    <property type="project" value="TreeGrafter"/>
</dbReference>
<organism evidence="4 5">
    <name type="scientific">Candidatus Avelusimicrobium gallicola</name>
    <dbReference type="NCBI Taxonomy" id="2562704"/>
    <lineage>
        <taxon>Bacteria</taxon>
        <taxon>Pseudomonadati</taxon>
        <taxon>Elusimicrobiota</taxon>
        <taxon>Elusimicrobia</taxon>
        <taxon>Elusimicrobiales</taxon>
        <taxon>Elusimicrobiaceae</taxon>
        <taxon>Candidatus Avelusimicrobium</taxon>
    </lineage>
</organism>
<dbReference type="Pfam" id="PF02113">
    <property type="entry name" value="Peptidase_S13"/>
    <property type="match status" value="1"/>
</dbReference>
<feature type="chain" id="PRO_5038071757" evidence="3">
    <location>
        <begin position="19"/>
        <end position="487"/>
    </location>
</feature>
<protein>
    <submittedName>
        <fullName evidence="4">D-alanyl-D-alanine carboxypeptidase/D-alanyl-D-alanine-endopeptidase</fullName>
        <ecNumber evidence="4">3.4.16.4</ecNumber>
    </submittedName>
</protein>
<evidence type="ECO:0000256" key="1">
    <source>
        <dbReference type="ARBA" id="ARBA00006096"/>
    </source>
</evidence>